<feature type="domain" description="Helitron helicase-like" evidence="4">
    <location>
        <begin position="100"/>
        <end position="281"/>
    </location>
</feature>
<keyword evidence="1" id="KW-0347">Helicase</keyword>
<evidence type="ECO:0000259" key="3">
    <source>
        <dbReference type="Pfam" id="PF05970"/>
    </source>
</evidence>
<evidence type="ECO:0000313" key="5">
    <source>
        <dbReference type="EMBL" id="KAJ5183745.1"/>
    </source>
</evidence>
<dbReference type="CDD" id="cd18809">
    <property type="entry name" value="SF1_C_RecD"/>
    <property type="match status" value="1"/>
</dbReference>
<comment type="similarity">
    <text evidence="1">Belongs to the helicase family.</text>
</comment>
<feature type="domain" description="DNA helicase Pif1-like DEAD-box helicase" evidence="3">
    <location>
        <begin position="728"/>
        <end position="872"/>
    </location>
</feature>
<dbReference type="PANTHER" id="PTHR47642">
    <property type="entry name" value="ATP-DEPENDENT DNA HELICASE"/>
    <property type="match status" value="1"/>
</dbReference>
<reference evidence="5" key="1">
    <citation type="submission" date="2022-11" db="EMBL/GenBank/DDBJ databases">
        <authorList>
            <person name="Petersen C."/>
        </authorList>
    </citation>
    <scope>NUCLEOTIDE SEQUENCE</scope>
    <source>
        <strain evidence="5">IBT 21917</strain>
    </source>
</reference>
<keyword evidence="1" id="KW-0234">DNA repair</keyword>
<dbReference type="GO" id="GO:0006281">
    <property type="term" value="P:DNA repair"/>
    <property type="evidence" value="ECO:0007669"/>
    <property type="project" value="UniProtKB-KW"/>
</dbReference>
<dbReference type="SUPFAM" id="SSF52540">
    <property type="entry name" value="P-loop containing nucleoside triphosphate hydrolases"/>
    <property type="match status" value="2"/>
</dbReference>
<dbReference type="Proteomes" id="UP001146351">
    <property type="component" value="Unassembled WGS sequence"/>
</dbReference>
<dbReference type="GO" id="GO:0006310">
    <property type="term" value="P:DNA recombination"/>
    <property type="evidence" value="ECO:0007669"/>
    <property type="project" value="UniProtKB-KW"/>
</dbReference>
<dbReference type="InterPro" id="IPR051055">
    <property type="entry name" value="PIF1_helicase"/>
</dbReference>
<feature type="region of interest" description="Disordered" evidence="2">
    <location>
        <begin position="612"/>
        <end position="647"/>
    </location>
</feature>
<protein>
    <recommendedName>
        <fullName evidence="1">ATP-dependent DNA helicase</fullName>
        <ecNumber evidence="1">5.6.2.3</ecNumber>
    </recommendedName>
</protein>
<dbReference type="OrthoDB" id="4366783at2759"/>
<keyword evidence="6" id="KW-1185">Reference proteome</keyword>
<dbReference type="InterPro" id="IPR025476">
    <property type="entry name" value="Helitron_helicase-like"/>
</dbReference>
<sequence>MPPEDLHTVVTESMDDNKPERMAVPDLFDEQEEITAVQNIVAPPAAPPQPYLAVPSFQETPLDEFNTRQPLLSLAFPTLFPYGEAEFLQQRERKVEYSDYIRHLIKHELGTFAQHPRFRYVAFNTILRRQAGSKAGFFVRGRDIPDLDELRAAFQEDTPEARALLRSVTTLANSLRGTGAYWSDRRRDLYAYIKNLGAAHFFLTLSAADLHWDDLMRWMPNYDDWRAADSATRIRLARANLRDNPLIAAYWFHHRYRVFQETVLDPKFGVTDYWSRYEWQGQRPVMQYSPDERQNTLSELTDLVNRVQRHVCNERYCLRKHRVSNQLACRFHFPMALRDEPGLEKPLGSTFYRLYPVRNHPALNIYNPLVIMAWQANIDIAPCTGTKSLLQYLTKYISKGEPESPSYRHLMQTAIQGANRNRPLQSAVHKLLNRLIGNRDCSAQEVLHFLLGLPLQMASRDVIPVDLRPEALHRVTFHPRRDDGDLAQGSSKCYKYMARPPPIEDVTYLRWLRAYQHTGAQLPRRRAKDRVLRYFPIYDPDKDVEDFARVKMMLHHPFRDMQDLLSLEDNHFPTFTDAYTWCRQAHVGIHEADCYGEITVEDVPEELFEDVDLPEQTPPPQSWELLARQRPGPNPAERTEDPDALGQRDIDRQYDWTPHIGRCPDDAFPRDYWQQQRALFPATLSNTAAVEPDSLNEKQWQIYNLIVSHYLQWLKSPVAEDAGITRSPILRAAPTGVAAYAISGRTLHSLFRLPVPVGTTYQPLQAAQLRDVQELFQGIQYLVIDEKSMIGLRTLTWIDNRCRQIFPQHTEQLFGGLNIILAGDFFQLPPVLQKPLYDISANLTGLDLLGRQRYWSFDITIELDTVVRQQGADPQSVAFRRTLDHLRTQEVSREDWQLLSTRAAVQLDQEQVTGFDKHVHLMFHRAAVDQHNHQSVRDLRTPVIRITATNSSPAAAKASAKEASNLTQDLFLSIGCRVMLLNNTWVERGLVNGSFATIRDIVWLSTTEDVHESPPAALLVEFDAYDGPIWLQDDQRHRLVPIIPVTREFQFNGELCSRTQFPVVLAYAITVHKAQGLTLDYAVLDISQSEFATGLRYVAVSRVRTLQGILFSTTFDLADLTRTVPSAAILARMADAFRRANQHVSISTSPYCAVLTKIYSGSMTPRHLLGPVPSPRITRRHPPAVHHSQPRVLHRLHY</sequence>
<dbReference type="PANTHER" id="PTHR47642:SF5">
    <property type="entry name" value="ATP-DEPENDENT DNA HELICASE"/>
    <property type="match status" value="1"/>
</dbReference>
<reference evidence="5" key="2">
    <citation type="journal article" date="2023" name="IMA Fungus">
        <title>Comparative genomic study of the Penicillium genus elucidates a diverse pangenome and 15 lateral gene transfer events.</title>
        <authorList>
            <person name="Petersen C."/>
            <person name="Sorensen T."/>
            <person name="Nielsen M.R."/>
            <person name="Sondergaard T.E."/>
            <person name="Sorensen J.L."/>
            <person name="Fitzpatrick D.A."/>
            <person name="Frisvad J.C."/>
            <person name="Nielsen K.L."/>
        </authorList>
    </citation>
    <scope>NUCLEOTIDE SEQUENCE</scope>
    <source>
        <strain evidence="5">IBT 21917</strain>
    </source>
</reference>
<accession>A0A9W9LZT9</accession>
<gene>
    <name evidence="5" type="ORF">N7492_001361</name>
</gene>
<dbReference type="AlphaFoldDB" id="A0A9W9LZT9"/>
<feature type="compositionally biased region" description="Basic and acidic residues" evidence="2">
    <location>
        <begin position="637"/>
        <end position="647"/>
    </location>
</feature>
<name>A0A9W9LZT9_9EURO</name>
<dbReference type="GO" id="GO:0043139">
    <property type="term" value="F:5'-3' DNA helicase activity"/>
    <property type="evidence" value="ECO:0007669"/>
    <property type="project" value="UniProtKB-EC"/>
</dbReference>
<comment type="caution">
    <text evidence="5">The sequence shown here is derived from an EMBL/GenBank/DDBJ whole genome shotgun (WGS) entry which is preliminary data.</text>
</comment>
<dbReference type="GO" id="GO:0005524">
    <property type="term" value="F:ATP binding"/>
    <property type="evidence" value="ECO:0007669"/>
    <property type="project" value="UniProtKB-KW"/>
</dbReference>
<comment type="cofactor">
    <cofactor evidence="1">
        <name>Mg(2+)</name>
        <dbReference type="ChEBI" id="CHEBI:18420"/>
    </cofactor>
</comment>
<dbReference type="GO" id="GO:0000723">
    <property type="term" value="P:telomere maintenance"/>
    <property type="evidence" value="ECO:0007669"/>
    <property type="project" value="InterPro"/>
</dbReference>
<evidence type="ECO:0000256" key="2">
    <source>
        <dbReference type="SAM" id="MobiDB-lite"/>
    </source>
</evidence>
<dbReference type="GO" id="GO:0016787">
    <property type="term" value="F:hydrolase activity"/>
    <property type="evidence" value="ECO:0007669"/>
    <property type="project" value="UniProtKB-KW"/>
</dbReference>
<comment type="catalytic activity">
    <reaction evidence="1">
        <text>ATP + H2O = ADP + phosphate + H(+)</text>
        <dbReference type="Rhea" id="RHEA:13065"/>
        <dbReference type="ChEBI" id="CHEBI:15377"/>
        <dbReference type="ChEBI" id="CHEBI:15378"/>
        <dbReference type="ChEBI" id="CHEBI:30616"/>
        <dbReference type="ChEBI" id="CHEBI:43474"/>
        <dbReference type="ChEBI" id="CHEBI:456216"/>
        <dbReference type="EC" id="5.6.2.3"/>
    </reaction>
</comment>
<dbReference type="EC" id="5.6.2.3" evidence="1"/>
<keyword evidence="1" id="KW-0067">ATP-binding</keyword>
<dbReference type="InterPro" id="IPR010285">
    <property type="entry name" value="DNA_helicase_pif1-like_DEAD"/>
</dbReference>
<dbReference type="Gene3D" id="3.40.50.300">
    <property type="entry name" value="P-loop containing nucleotide triphosphate hydrolases"/>
    <property type="match status" value="2"/>
</dbReference>
<keyword evidence="1" id="KW-0233">DNA recombination</keyword>
<feature type="region of interest" description="Disordered" evidence="2">
    <location>
        <begin position="1"/>
        <end position="20"/>
    </location>
</feature>
<evidence type="ECO:0000259" key="4">
    <source>
        <dbReference type="Pfam" id="PF14214"/>
    </source>
</evidence>
<evidence type="ECO:0000313" key="6">
    <source>
        <dbReference type="Proteomes" id="UP001146351"/>
    </source>
</evidence>
<proteinExistence type="inferred from homology"/>
<keyword evidence="1" id="KW-0547">Nucleotide-binding</keyword>
<dbReference type="Pfam" id="PF14214">
    <property type="entry name" value="Helitron_like_N"/>
    <property type="match status" value="1"/>
</dbReference>
<keyword evidence="1" id="KW-0227">DNA damage</keyword>
<dbReference type="EMBL" id="JAPQKO010000001">
    <property type="protein sequence ID" value="KAJ5183745.1"/>
    <property type="molecule type" value="Genomic_DNA"/>
</dbReference>
<dbReference type="Pfam" id="PF05970">
    <property type="entry name" value="PIF1"/>
    <property type="match status" value="1"/>
</dbReference>
<keyword evidence="1" id="KW-0378">Hydrolase</keyword>
<dbReference type="InterPro" id="IPR027417">
    <property type="entry name" value="P-loop_NTPase"/>
</dbReference>
<evidence type="ECO:0000256" key="1">
    <source>
        <dbReference type="RuleBase" id="RU363044"/>
    </source>
</evidence>
<organism evidence="5 6">
    <name type="scientific">Penicillium capsulatum</name>
    <dbReference type="NCBI Taxonomy" id="69766"/>
    <lineage>
        <taxon>Eukaryota</taxon>
        <taxon>Fungi</taxon>
        <taxon>Dikarya</taxon>
        <taxon>Ascomycota</taxon>
        <taxon>Pezizomycotina</taxon>
        <taxon>Eurotiomycetes</taxon>
        <taxon>Eurotiomycetidae</taxon>
        <taxon>Eurotiales</taxon>
        <taxon>Aspergillaceae</taxon>
        <taxon>Penicillium</taxon>
    </lineage>
</organism>